<keyword evidence="5" id="KW-1185">Reference proteome</keyword>
<feature type="signal peptide" evidence="3">
    <location>
        <begin position="1"/>
        <end position="25"/>
    </location>
</feature>
<name>A0A8K0NK61_9TREE</name>
<organism evidence="4 5">
    <name type="scientific">Filobasidium floriforme</name>
    <dbReference type="NCBI Taxonomy" id="5210"/>
    <lineage>
        <taxon>Eukaryota</taxon>
        <taxon>Fungi</taxon>
        <taxon>Dikarya</taxon>
        <taxon>Basidiomycota</taxon>
        <taxon>Agaricomycotina</taxon>
        <taxon>Tremellomycetes</taxon>
        <taxon>Filobasidiales</taxon>
        <taxon>Filobasidiaceae</taxon>
        <taxon>Filobasidium</taxon>
    </lineage>
</organism>
<evidence type="ECO:0000256" key="3">
    <source>
        <dbReference type="SAM" id="SignalP"/>
    </source>
</evidence>
<dbReference type="Proteomes" id="UP000812966">
    <property type="component" value="Unassembled WGS sequence"/>
</dbReference>
<keyword evidence="2" id="KW-0472">Membrane</keyword>
<keyword evidence="2" id="KW-0812">Transmembrane</keyword>
<accession>A0A8K0NK61</accession>
<keyword evidence="3" id="KW-0732">Signal</keyword>
<feature type="region of interest" description="Disordered" evidence="1">
    <location>
        <begin position="280"/>
        <end position="307"/>
    </location>
</feature>
<evidence type="ECO:0000256" key="2">
    <source>
        <dbReference type="SAM" id="Phobius"/>
    </source>
</evidence>
<evidence type="ECO:0000313" key="4">
    <source>
        <dbReference type="EMBL" id="KAG7527483.1"/>
    </source>
</evidence>
<protein>
    <recommendedName>
        <fullName evidence="6">Mid2 domain-containing protein</fullName>
    </recommendedName>
</protein>
<comment type="caution">
    <text evidence="4">The sequence shown here is derived from an EMBL/GenBank/DDBJ whole genome shotgun (WGS) entry which is preliminary data.</text>
</comment>
<dbReference type="AlphaFoldDB" id="A0A8K0NK61"/>
<evidence type="ECO:0000256" key="1">
    <source>
        <dbReference type="SAM" id="MobiDB-lite"/>
    </source>
</evidence>
<reference evidence="4" key="1">
    <citation type="submission" date="2020-04" db="EMBL/GenBank/DDBJ databases">
        <title>Analysis of mating type loci in Filobasidium floriforme.</title>
        <authorList>
            <person name="Nowrousian M."/>
        </authorList>
    </citation>
    <scope>NUCLEOTIDE SEQUENCE</scope>
    <source>
        <strain evidence="4">CBS 6242</strain>
    </source>
</reference>
<feature type="region of interest" description="Disordered" evidence="1">
    <location>
        <begin position="414"/>
        <end position="468"/>
    </location>
</feature>
<sequence length="468" mass="48352">MHILNIKPTFALLLALTATANVVTANMHHRSAHIHRRAEIDRRAGAAYNETDGMEPLSRSVELGHQASLSSAAAASSSSLAAVAAATSTSASEVDVPATTSTAAAVGEQVSSTSVVQTSTALAETDDVVTSTATAATTALAADTSVIAAISSSSTPSTSSIAPITSSTTPAAVLATTSTSTVVPTTSIIRSTVTPTQDQTLSSAASLVRTTARAVTASASVSAAAGSSEQGSSKLSVGKTAMIVIIVVASVIVGALAVWTIIRKWKLGPSKKFDERMQPLDFSPHSGMPDPFLEKTRNRFSNSSVSSADRQRRQFVSELDAAEQEKYAYETQPNYLHGVPSHDFTAPPTAGGGVASSRYADDYDYGYPAQQQQQHDYAAHADETVGGNDYADLRRGPSTVGTNFAGMGAGPGGLASAAAPPVPPMPQHAAEMGGYEHQETLYSDNPSSLGRPTQGEGPYFAASQARRY</sequence>
<keyword evidence="2" id="KW-1133">Transmembrane helix</keyword>
<gene>
    <name evidence="4" type="ORF">FFLO_06889</name>
</gene>
<proteinExistence type="predicted"/>
<feature type="chain" id="PRO_5035459331" description="Mid2 domain-containing protein" evidence="3">
    <location>
        <begin position="26"/>
        <end position="468"/>
    </location>
</feature>
<evidence type="ECO:0008006" key="6">
    <source>
        <dbReference type="Google" id="ProtNLM"/>
    </source>
</evidence>
<feature type="compositionally biased region" description="Polar residues" evidence="1">
    <location>
        <begin position="440"/>
        <end position="451"/>
    </location>
</feature>
<evidence type="ECO:0000313" key="5">
    <source>
        <dbReference type="Proteomes" id="UP000812966"/>
    </source>
</evidence>
<feature type="transmembrane region" description="Helical" evidence="2">
    <location>
        <begin position="241"/>
        <end position="262"/>
    </location>
</feature>
<feature type="region of interest" description="Disordered" evidence="1">
    <location>
        <begin position="388"/>
        <end position="407"/>
    </location>
</feature>
<dbReference type="EMBL" id="JABELV010000279">
    <property type="protein sequence ID" value="KAG7527483.1"/>
    <property type="molecule type" value="Genomic_DNA"/>
</dbReference>